<evidence type="ECO:0000256" key="6">
    <source>
        <dbReference type="ARBA" id="ARBA00042523"/>
    </source>
</evidence>
<dbReference type="EMBL" id="BQNB010009538">
    <property type="protein sequence ID" value="GJS64915.1"/>
    <property type="molecule type" value="Genomic_DNA"/>
</dbReference>
<keyword evidence="4" id="KW-0963">Cytoplasm</keyword>
<reference evidence="8" key="1">
    <citation type="journal article" date="2022" name="Int. J. Mol. Sci.">
        <title>Draft Genome of Tanacetum Coccineum: Genomic Comparison of Closely Related Tanacetum-Family Plants.</title>
        <authorList>
            <person name="Yamashiro T."/>
            <person name="Shiraishi A."/>
            <person name="Nakayama K."/>
            <person name="Satake H."/>
        </authorList>
    </citation>
    <scope>NUCLEOTIDE SEQUENCE</scope>
</reference>
<dbReference type="InterPro" id="IPR050590">
    <property type="entry name" value="Exosome_comp_Rrp42_subfam"/>
</dbReference>
<comment type="similarity">
    <text evidence="3">Belongs to the RNase PH family.</text>
</comment>
<sequence>METGVTAQANGSARVKMGGTEVIASVKAELGRPSSSPPDKRKVSIYIDCSPTAAPEFCSTLDLEGTPLVQFRSKK</sequence>
<evidence type="ECO:0000313" key="8">
    <source>
        <dbReference type="EMBL" id="GJS64915.1"/>
    </source>
</evidence>
<evidence type="ECO:0000256" key="2">
    <source>
        <dbReference type="ARBA" id="ARBA00004604"/>
    </source>
</evidence>
<dbReference type="Proteomes" id="UP001151760">
    <property type="component" value="Unassembled WGS sequence"/>
</dbReference>
<comment type="caution">
    <text evidence="8">The sequence shown here is derived from an EMBL/GenBank/DDBJ whole genome shotgun (WGS) entry which is preliminary data.</text>
</comment>
<reference evidence="8" key="2">
    <citation type="submission" date="2022-01" db="EMBL/GenBank/DDBJ databases">
        <authorList>
            <person name="Yamashiro T."/>
            <person name="Shiraishi A."/>
            <person name="Satake H."/>
            <person name="Nakayama K."/>
        </authorList>
    </citation>
    <scope>NUCLEOTIDE SEQUENCE</scope>
</reference>
<accession>A0ABQ4XJ70</accession>
<dbReference type="InterPro" id="IPR027408">
    <property type="entry name" value="PNPase/RNase_PH_dom_sf"/>
</dbReference>
<comment type="subcellular location">
    <subcellularLocation>
        <location evidence="1">Cytoplasm</location>
    </subcellularLocation>
    <subcellularLocation>
        <location evidence="2">Nucleus</location>
        <location evidence="2">Nucleolus</location>
    </subcellularLocation>
</comment>
<keyword evidence="5" id="KW-0271">Exosome</keyword>
<feature type="domain" description="Exoribonuclease phosphorolytic" evidence="7">
    <location>
        <begin position="1"/>
        <end position="57"/>
    </location>
</feature>
<gene>
    <name evidence="8" type="ORF">Tco_0679479</name>
</gene>
<evidence type="ECO:0000256" key="5">
    <source>
        <dbReference type="ARBA" id="ARBA00022835"/>
    </source>
</evidence>
<name>A0ABQ4XJ70_9ASTR</name>
<dbReference type="Pfam" id="PF01138">
    <property type="entry name" value="RNase_PH"/>
    <property type="match status" value="1"/>
</dbReference>
<dbReference type="InterPro" id="IPR020568">
    <property type="entry name" value="Ribosomal_Su5_D2-typ_SF"/>
</dbReference>
<evidence type="ECO:0000256" key="1">
    <source>
        <dbReference type="ARBA" id="ARBA00004496"/>
    </source>
</evidence>
<evidence type="ECO:0000256" key="4">
    <source>
        <dbReference type="ARBA" id="ARBA00022490"/>
    </source>
</evidence>
<keyword evidence="9" id="KW-1185">Reference proteome</keyword>
<dbReference type="Gene3D" id="3.30.230.70">
    <property type="entry name" value="GHMP Kinase, N-terminal domain"/>
    <property type="match status" value="1"/>
</dbReference>
<dbReference type="PANTHER" id="PTHR11097">
    <property type="entry name" value="EXOSOME COMPLEX EXONUCLEASE RIBOSOMAL RNA PROCESSING PROTEIN"/>
    <property type="match status" value="1"/>
</dbReference>
<dbReference type="InterPro" id="IPR001247">
    <property type="entry name" value="ExoRNase_PH_dom1"/>
</dbReference>
<dbReference type="SUPFAM" id="SSF54211">
    <property type="entry name" value="Ribosomal protein S5 domain 2-like"/>
    <property type="match status" value="1"/>
</dbReference>
<organism evidence="8 9">
    <name type="scientific">Tanacetum coccineum</name>
    <dbReference type="NCBI Taxonomy" id="301880"/>
    <lineage>
        <taxon>Eukaryota</taxon>
        <taxon>Viridiplantae</taxon>
        <taxon>Streptophyta</taxon>
        <taxon>Embryophyta</taxon>
        <taxon>Tracheophyta</taxon>
        <taxon>Spermatophyta</taxon>
        <taxon>Magnoliopsida</taxon>
        <taxon>eudicotyledons</taxon>
        <taxon>Gunneridae</taxon>
        <taxon>Pentapetalae</taxon>
        <taxon>asterids</taxon>
        <taxon>campanulids</taxon>
        <taxon>Asterales</taxon>
        <taxon>Asteraceae</taxon>
        <taxon>Asteroideae</taxon>
        <taxon>Anthemideae</taxon>
        <taxon>Anthemidinae</taxon>
        <taxon>Tanacetum</taxon>
    </lineage>
</organism>
<evidence type="ECO:0000259" key="7">
    <source>
        <dbReference type="Pfam" id="PF01138"/>
    </source>
</evidence>
<evidence type="ECO:0000313" key="9">
    <source>
        <dbReference type="Proteomes" id="UP001151760"/>
    </source>
</evidence>
<proteinExistence type="inferred from homology"/>
<protein>
    <recommendedName>
        <fullName evidence="6">Ribosomal RNA-processing protein 42</fullName>
    </recommendedName>
</protein>
<dbReference type="PANTHER" id="PTHR11097:SF8">
    <property type="entry name" value="EXOSOME COMPLEX COMPONENT RRP42"/>
    <property type="match status" value="1"/>
</dbReference>
<evidence type="ECO:0000256" key="3">
    <source>
        <dbReference type="ARBA" id="ARBA00006678"/>
    </source>
</evidence>